<dbReference type="InterPro" id="IPR053842">
    <property type="entry name" value="NikA-like"/>
</dbReference>
<dbReference type="EMBL" id="JAFIQO010000114">
    <property type="protein sequence ID" value="MBP0057233.1"/>
    <property type="molecule type" value="Genomic_DNA"/>
</dbReference>
<name>A0ABS3ZKX4_9FIRM</name>
<evidence type="ECO:0000313" key="1">
    <source>
        <dbReference type="EMBL" id="MBP0057233.1"/>
    </source>
</evidence>
<dbReference type="Pfam" id="PF21983">
    <property type="entry name" value="NikA-like"/>
    <property type="match status" value="1"/>
</dbReference>
<dbReference type="RefSeq" id="WP_209293475.1">
    <property type="nucleotide sequence ID" value="NZ_JAFIQO010000114.1"/>
</dbReference>
<dbReference type="Proteomes" id="UP001315001">
    <property type="component" value="Unassembled WGS sequence"/>
</dbReference>
<proteinExistence type="predicted"/>
<reference evidence="1 2" key="1">
    <citation type="submission" date="2021-02" db="EMBL/GenBank/DDBJ databases">
        <title>Lactate utilizing bacteria of the human gut.</title>
        <authorList>
            <person name="Sheridan P.O."/>
        </authorList>
    </citation>
    <scope>NUCLEOTIDE SEQUENCE [LARGE SCALE GENOMIC DNA]</scope>
    <source>
        <strain evidence="1 2">HTF-83D</strain>
    </source>
</reference>
<organism evidence="1 2">
    <name type="scientific">Anaerobutyricum soehngenii</name>
    <dbReference type="NCBI Taxonomy" id="105843"/>
    <lineage>
        <taxon>Bacteria</taxon>
        <taxon>Bacillati</taxon>
        <taxon>Bacillota</taxon>
        <taxon>Clostridia</taxon>
        <taxon>Lachnospirales</taxon>
        <taxon>Lachnospiraceae</taxon>
        <taxon>Anaerobutyricum</taxon>
    </lineage>
</organism>
<sequence length="130" mass="15212">MTRPKKEIELTRNHRITIRLTDTEFSIIENAATQVGMSLSEYIRTQVLEGQINVRFEIVADAPEIKKLISEFGKICRNLNQIARYFNQGGILSSEMRKEIKKCVGTIYEMKYEVMRMVREFRGARYGESR</sequence>
<dbReference type="InterPro" id="IPR010985">
    <property type="entry name" value="Ribbon_hlx_hlx"/>
</dbReference>
<protein>
    <submittedName>
        <fullName evidence="1">Plasmid mobilization relaxosome protein MobC</fullName>
    </submittedName>
</protein>
<dbReference type="Gene3D" id="1.20.5.780">
    <property type="entry name" value="Single helix bin"/>
    <property type="match status" value="1"/>
</dbReference>
<comment type="caution">
    <text evidence="1">The sequence shown here is derived from an EMBL/GenBank/DDBJ whole genome shotgun (WGS) entry which is preliminary data.</text>
</comment>
<accession>A0ABS3ZKX4</accession>
<gene>
    <name evidence="1" type="ORF">JYQ75_07485</name>
</gene>
<dbReference type="SUPFAM" id="SSF47598">
    <property type="entry name" value="Ribbon-helix-helix"/>
    <property type="match status" value="1"/>
</dbReference>
<evidence type="ECO:0000313" key="2">
    <source>
        <dbReference type="Proteomes" id="UP001315001"/>
    </source>
</evidence>
<keyword evidence="2" id="KW-1185">Reference proteome</keyword>